<protein>
    <submittedName>
        <fullName evidence="1">Uncharacterized protein</fullName>
    </submittedName>
</protein>
<sequence>MKFPFCDFEKFSLDFCIFLFSPT</sequence>
<organism evidence="1">
    <name type="scientific">Anguilla anguilla</name>
    <name type="common">European freshwater eel</name>
    <name type="synonym">Muraena anguilla</name>
    <dbReference type="NCBI Taxonomy" id="7936"/>
    <lineage>
        <taxon>Eukaryota</taxon>
        <taxon>Metazoa</taxon>
        <taxon>Chordata</taxon>
        <taxon>Craniata</taxon>
        <taxon>Vertebrata</taxon>
        <taxon>Euteleostomi</taxon>
        <taxon>Actinopterygii</taxon>
        <taxon>Neopterygii</taxon>
        <taxon>Teleostei</taxon>
        <taxon>Anguilliformes</taxon>
        <taxon>Anguillidae</taxon>
        <taxon>Anguilla</taxon>
    </lineage>
</organism>
<reference evidence="1" key="1">
    <citation type="submission" date="2014-11" db="EMBL/GenBank/DDBJ databases">
        <authorList>
            <person name="Amaro Gonzalez C."/>
        </authorList>
    </citation>
    <scope>NUCLEOTIDE SEQUENCE</scope>
</reference>
<accession>A0A0E9XVQ6</accession>
<name>A0A0E9XVQ6_ANGAN</name>
<proteinExistence type="predicted"/>
<dbReference type="AlphaFoldDB" id="A0A0E9XVQ6"/>
<evidence type="ECO:0000313" key="1">
    <source>
        <dbReference type="EMBL" id="JAI05769.1"/>
    </source>
</evidence>
<reference evidence="1" key="2">
    <citation type="journal article" date="2015" name="Fish Shellfish Immunol.">
        <title>Early steps in the European eel (Anguilla anguilla)-Vibrio vulnificus interaction in the gills: Role of the RtxA13 toxin.</title>
        <authorList>
            <person name="Callol A."/>
            <person name="Pajuelo D."/>
            <person name="Ebbesson L."/>
            <person name="Teles M."/>
            <person name="MacKenzie S."/>
            <person name="Amaro C."/>
        </authorList>
    </citation>
    <scope>NUCLEOTIDE SEQUENCE</scope>
</reference>
<dbReference type="EMBL" id="GBXM01002809">
    <property type="protein sequence ID" value="JAI05769.1"/>
    <property type="molecule type" value="Transcribed_RNA"/>
</dbReference>